<dbReference type="EMBL" id="SNRW01012213">
    <property type="protein sequence ID" value="KAA6374120.1"/>
    <property type="molecule type" value="Genomic_DNA"/>
</dbReference>
<organism evidence="1 2">
    <name type="scientific">Streblomastix strix</name>
    <dbReference type="NCBI Taxonomy" id="222440"/>
    <lineage>
        <taxon>Eukaryota</taxon>
        <taxon>Metamonada</taxon>
        <taxon>Preaxostyla</taxon>
        <taxon>Oxymonadida</taxon>
        <taxon>Streblomastigidae</taxon>
        <taxon>Streblomastix</taxon>
    </lineage>
</organism>
<evidence type="ECO:0008006" key="3">
    <source>
        <dbReference type="Google" id="ProtNLM"/>
    </source>
</evidence>
<proteinExistence type="predicted"/>
<accession>A0A5J4UVB9</accession>
<evidence type="ECO:0000313" key="1">
    <source>
        <dbReference type="EMBL" id="KAA6374120.1"/>
    </source>
</evidence>
<comment type="caution">
    <text evidence="1">The sequence shown here is derived from an EMBL/GenBank/DDBJ whole genome shotgun (WGS) entry which is preliminary data.</text>
</comment>
<name>A0A5J4UVB9_9EUKA</name>
<sequence>MIETDITIACFSIAKAKAKWHLKKAIDLILQIEEENGWILTIRHIAGKQNKEADALLRLSMAGDYSIRKEVLEEVLKEWQVEITVDLFKARNYAEHKRYYTLVKDKKAEG</sequence>
<evidence type="ECO:0000313" key="2">
    <source>
        <dbReference type="Proteomes" id="UP000324800"/>
    </source>
</evidence>
<dbReference type="Proteomes" id="UP000324800">
    <property type="component" value="Unassembled WGS sequence"/>
</dbReference>
<reference evidence="1 2" key="1">
    <citation type="submission" date="2019-03" db="EMBL/GenBank/DDBJ databases">
        <title>Single cell metagenomics reveals metabolic interactions within the superorganism composed of flagellate Streblomastix strix and complex community of Bacteroidetes bacteria on its surface.</title>
        <authorList>
            <person name="Treitli S.C."/>
            <person name="Kolisko M."/>
            <person name="Husnik F."/>
            <person name="Keeling P."/>
            <person name="Hampl V."/>
        </authorList>
    </citation>
    <scope>NUCLEOTIDE SEQUENCE [LARGE SCALE GENOMIC DNA]</scope>
    <source>
        <strain evidence="1">ST1C</strain>
    </source>
</reference>
<dbReference type="AlphaFoldDB" id="A0A5J4UVB9"/>
<protein>
    <recommendedName>
        <fullName evidence="3">RNase H type-1 domain-containing protein</fullName>
    </recommendedName>
</protein>
<gene>
    <name evidence="1" type="ORF">EZS28_030352</name>
</gene>